<dbReference type="Pfam" id="PF06293">
    <property type="entry name" value="Kdo"/>
    <property type="match status" value="1"/>
</dbReference>
<accession>A0A4S4ATF2</accession>
<proteinExistence type="predicted"/>
<protein>
    <recommendedName>
        <fullName evidence="4">Protein kinase domain-containing protein</fullName>
    </recommendedName>
</protein>
<evidence type="ECO:0008006" key="4">
    <source>
        <dbReference type="Google" id="ProtNLM"/>
    </source>
</evidence>
<organism evidence="2 3">
    <name type="scientific">Pseudothauera nasutitermitis</name>
    <dbReference type="NCBI Taxonomy" id="2565930"/>
    <lineage>
        <taxon>Bacteria</taxon>
        <taxon>Pseudomonadati</taxon>
        <taxon>Pseudomonadota</taxon>
        <taxon>Betaproteobacteria</taxon>
        <taxon>Rhodocyclales</taxon>
        <taxon>Zoogloeaceae</taxon>
        <taxon>Pseudothauera</taxon>
    </lineage>
</organism>
<dbReference type="OrthoDB" id="8530337at2"/>
<feature type="compositionally biased region" description="Polar residues" evidence="1">
    <location>
        <begin position="12"/>
        <end position="21"/>
    </location>
</feature>
<dbReference type="Proteomes" id="UP000308430">
    <property type="component" value="Unassembled WGS sequence"/>
</dbReference>
<dbReference type="AlphaFoldDB" id="A0A4S4ATF2"/>
<dbReference type="SUPFAM" id="SSF56112">
    <property type="entry name" value="Protein kinase-like (PK-like)"/>
    <property type="match status" value="1"/>
</dbReference>
<evidence type="ECO:0000313" key="3">
    <source>
        <dbReference type="Proteomes" id="UP000308430"/>
    </source>
</evidence>
<dbReference type="InterPro" id="IPR017853">
    <property type="entry name" value="GH"/>
</dbReference>
<feature type="region of interest" description="Disordered" evidence="1">
    <location>
        <begin position="1"/>
        <end position="76"/>
    </location>
</feature>
<keyword evidence="3" id="KW-1185">Reference proteome</keyword>
<reference evidence="2 3" key="1">
    <citation type="submission" date="2019-04" db="EMBL/GenBank/DDBJ databases">
        <title>Azoarcus nasutitermitis sp. nov. isolated from termite nest.</title>
        <authorList>
            <person name="Lin S.-Y."/>
            <person name="Hameed A."/>
            <person name="Hsu Y.-H."/>
            <person name="Young C.-C."/>
        </authorList>
    </citation>
    <scope>NUCLEOTIDE SEQUENCE [LARGE SCALE GENOMIC DNA]</scope>
    <source>
        <strain evidence="2 3">CC-YHH838</strain>
    </source>
</reference>
<dbReference type="SUPFAM" id="SSF51445">
    <property type="entry name" value="(Trans)glycosidases"/>
    <property type="match status" value="1"/>
</dbReference>
<dbReference type="EMBL" id="SSOC01000006">
    <property type="protein sequence ID" value="THF63142.1"/>
    <property type="molecule type" value="Genomic_DNA"/>
</dbReference>
<evidence type="ECO:0000313" key="2">
    <source>
        <dbReference type="EMBL" id="THF63142.1"/>
    </source>
</evidence>
<sequence>MPNCSPRAATTPACTPCSSANRRPRRLQSHERPRPAARRGRSSSPGEGGAGVSRSGLAVQSRPCVAQRQEGSPVSTLRTGTRFGLAVLRALLRGGFLYRSGHLPPAGHHVPDAFTGVGVAAAADPAHDDLQLEHLARLGVRRVRIDFTYGDADGPAGRLCPKLAAAGYRINLHLLQPFDEARRMPGPDAAERWRSFLADTLDRYGTLADIVEITSTVNRRRWAGYRLEGLLDAWRIAHDEVRRRGLTLAGPSITDFEPIYNVGLLSLLRDCGQLPDIHTDNLFAERAIRPERWDHKILGRRLAPLIRFNLVKKARLLARIGAQAGVPRLVSPAAFWTLPRIERRLPDSEQKQADYLTRYFVLCAASGALEHAGWGPLACHREGLIDDGAQPYPALERITHYASVTGPEYRPRPAFHALAAFNRLIPGSIYRGRLNHGQELEVHAFENGTRQIHVVWTTNARAAALPDLYDTAALATVRIFDRDGGELSGTPALETRLATLAVTEKPLYLAWPADQAPAVSPAAAPLPGLAVHAHGGGLHYYYRDAAWHGMVRAADGPQADALIHALHPEHVGGPREADTLRHARNAIWTLPDPRNPAARLAVKQPVKHHLHKKLLDRLKPSKARRSWNGACELLRRGLGSAAPVAWFEQRSGRDLTLNWYTCEYVTGQTSVGQLFSAYARGEQAHAGLAAQTVYAQLAAFLLRMHGRGIFFRDLSGGNILVKPAAPGELEFALIDTARIRLYPQGVPLRRRLSDLARACHKLHPEGREAFMALYLQGLGRRFTPLQRAGFAFYDLKAALKRRLRGTALYRKLKR</sequence>
<dbReference type="InterPro" id="IPR011009">
    <property type="entry name" value="Kinase-like_dom_sf"/>
</dbReference>
<comment type="caution">
    <text evidence="2">The sequence shown here is derived from an EMBL/GenBank/DDBJ whole genome shotgun (WGS) entry which is preliminary data.</text>
</comment>
<gene>
    <name evidence="2" type="ORF">E6C76_18035</name>
</gene>
<evidence type="ECO:0000256" key="1">
    <source>
        <dbReference type="SAM" id="MobiDB-lite"/>
    </source>
</evidence>
<name>A0A4S4ATF2_9RHOO</name>